<proteinExistence type="predicted"/>
<evidence type="ECO:0000313" key="1">
    <source>
        <dbReference type="EMBL" id="ABK65833.1"/>
    </source>
</evidence>
<accession>A0A0H2ZVW2</accession>
<dbReference type="KEGG" id="mav:MAV_3348"/>
<dbReference type="HOGENOM" id="CLU_2717988_0_0_11"/>
<protein>
    <submittedName>
        <fullName evidence="1">Acyl-CoA synthase</fullName>
    </submittedName>
</protein>
<name>A0A0H2ZVW2_MYCA1</name>
<organism evidence="1 2">
    <name type="scientific">Mycobacterium avium (strain 104)</name>
    <dbReference type="NCBI Taxonomy" id="243243"/>
    <lineage>
        <taxon>Bacteria</taxon>
        <taxon>Bacillati</taxon>
        <taxon>Actinomycetota</taxon>
        <taxon>Actinomycetes</taxon>
        <taxon>Mycobacteriales</taxon>
        <taxon>Mycobacteriaceae</taxon>
        <taxon>Mycobacterium</taxon>
        <taxon>Mycobacterium avium complex (MAC)</taxon>
    </lineage>
</organism>
<sequence length="72" mass="8104">MRETLGLIATMRRARLLAPMRPDRYLRIAAAMRREGMGMTSGFAAAAQRCPDRPGLVDERGSLTWRQLDVLT</sequence>
<reference evidence="1 2" key="1">
    <citation type="submission" date="2006-10" db="EMBL/GenBank/DDBJ databases">
        <authorList>
            <person name="Fleischmann R.D."/>
            <person name="Dodson R.J."/>
            <person name="Haft D.H."/>
            <person name="Merkel J.S."/>
            <person name="Nelson W.C."/>
            <person name="Fraser C.M."/>
        </authorList>
    </citation>
    <scope>NUCLEOTIDE SEQUENCE [LARGE SCALE GENOMIC DNA]</scope>
    <source>
        <strain evidence="1 2">104</strain>
    </source>
</reference>
<dbReference type="EMBL" id="CP000479">
    <property type="protein sequence ID" value="ABK65833.1"/>
    <property type="molecule type" value="Genomic_DNA"/>
</dbReference>
<dbReference type="AlphaFoldDB" id="A0A0H2ZVW2"/>
<evidence type="ECO:0000313" key="2">
    <source>
        <dbReference type="Proteomes" id="UP000001574"/>
    </source>
</evidence>
<dbReference type="Proteomes" id="UP000001574">
    <property type="component" value="Chromosome"/>
</dbReference>
<gene>
    <name evidence="1" type="ordered locus">MAV_3348</name>
</gene>